<evidence type="ECO:0000256" key="1">
    <source>
        <dbReference type="SAM" id="SignalP"/>
    </source>
</evidence>
<dbReference type="Proteomes" id="UP000029646">
    <property type="component" value="Unassembled WGS sequence"/>
</dbReference>
<comment type="caution">
    <text evidence="3">The sequence shown here is derived from an EMBL/GenBank/DDBJ whole genome shotgun (WGS) entry which is preliminary data.</text>
</comment>
<keyword evidence="6" id="KW-1185">Reference proteome</keyword>
<protein>
    <recommendedName>
        <fullName evidence="7">Type 1 periplasmic binding fold superfamily protein</fullName>
    </recommendedName>
</protein>
<dbReference type="OrthoDB" id="713689at2"/>
<keyword evidence="1" id="KW-0732">Signal</keyword>
<dbReference type="Proteomes" id="UP000029641">
    <property type="component" value="Unassembled WGS sequence"/>
</dbReference>
<dbReference type="eggNOG" id="ENOG5030EVG">
    <property type="taxonomic scope" value="Bacteria"/>
</dbReference>
<evidence type="ECO:0000313" key="4">
    <source>
        <dbReference type="EMBL" id="GAL89265.1"/>
    </source>
</evidence>
<dbReference type="RefSeq" id="WP_042246063.1">
    <property type="nucleotide sequence ID" value="NZ_BBNR01000023.1"/>
</dbReference>
<reference evidence="6" key="1">
    <citation type="journal article" date="2014" name="Genome Announc.">
        <title>Draft Genome Sequence of Marine Flavobacterium Jejuia pallidilutea Strain 11shimoA1 and Pigmentation Mutants.</title>
        <authorList>
            <person name="Takatani N."/>
            <person name="Nakanishi M."/>
            <person name="Meirelles P."/>
            <person name="Mino S."/>
            <person name="Suda W."/>
            <person name="Oshima K."/>
            <person name="Hattori M."/>
            <person name="Ohkuma M."/>
            <person name="Hosokawa M."/>
            <person name="Miyashita K."/>
            <person name="Thompson F.L."/>
            <person name="Niwa A."/>
            <person name="Sawabe T."/>
            <person name="Sawabe T."/>
        </authorList>
    </citation>
    <scope>NUCLEOTIDE SEQUENCE [LARGE SCALE GENOMIC DNA]</scope>
    <source>
        <strain evidence="6">JCM 19538</strain>
    </source>
</reference>
<dbReference type="PROSITE" id="PS51257">
    <property type="entry name" value="PROKAR_LIPOPROTEIN"/>
    <property type="match status" value="1"/>
</dbReference>
<name>A0A090W5K6_9FLAO</name>
<accession>A0A090W5K6</accession>
<evidence type="ECO:0000313" key="6">
    <source>
        <dbReference type="Proteomes" id="UP000030184"/>
    </source>
</evidence>
<evidence type="ECO:0000313" key="5">
    <source>
        <dbReference type="Proteomes" id="UP000029646"/>
    </source>
</evidence>
<dbReference type="STRING" id="504487.JCM19538_3345"/>
<dbReference type="EMBL" id="BBNS01000022">
    <property type="protein sequence ID" value="GAL72300.1"/>
    <property type="molecule type" value="Genomic_DNA"/>
</dbReference>
<evidence type="ECO:0000313" key="3">
    <source>
        <dbReference type="EMBL" id="GAL72300.1"/>
    </source>
</evidence>
<proteinExistence type="predicted"/>
<feature type="signal peptide" evidence="1">
    <location>
        <begin position="1"/>
        <end position="21"/>
    </location>
</feature>
<dbReference type="EMBL" id="BBNR01000023">
    <property type="protein sequence ID" value="GAL68655.1"/>
    <property type="molecule type" value="Genomic_DNA"/>
</dbReference>
<dbReference type="Proteomes" id="UP000030184">
    <property type="component" value="Unassembled WGS sequence"/>
</dbReference>
<feature type="chain" id="PRO_5007383032" description="Type 1 periplasmic binding fold superfamily protein" evidence="1">
    <location>
        <begin position="22"/>
        <end position="191"/>
    </location>
</feature>
<evidence type="ECO:0000313" key="2">
    <source>
        <dbReference type="EMBL" id="GAL68655.1"/>
    </source>
</evidence>
<dbReference type="AlphaFoldDB" id="A0A090W5K6"/>
<evidence type="ECO:0008006" key="7">
    <source>
        <dbReference type="Google" id="ProtNLM"/>
    </source>
</evidence>
<organism evidence="3 5">
    <name type="scientific">Jejuia pallidilutea</name>
    <dbReference type="NCBI Taxonomy" id="504487"/>
    <lineage>
        <taxon>Bacteria</taxon>
        <taxon>Pseudomonadati</taxon>
        <taxon>Bacteroidota</taxon>
        <taxon>Flavobacteriia</taxon>
        <taxon>Flavobacteriales</taxon>
        <taxon>Flavobacteriaceae</taxon>
        <taxon>Jejuia</taxon>
    </lineage>
</organism>
<sequence length="191" mass="20529">MKIIKTITVLFLFIIALQSCSEDDNPVIINEEELITTVTAIFTPDGGGENITLRFQDLDGEGGNTPNITVSSSFEKNKTYRGSVTFLNEFADPAQDVTPEIKTEADEHQMFYITTGSLNAFTYDTAASNFDANGLPLGLQCVFTTTGDASGTVTMILRHKPNKSASGVPEGIIDNANGSTDVSVTFSIDVK</sequence>
<dbReference type="EMBL" id="BBNY01000007">
    <property type="protein sequence ID" value="GAL89265.1"/>
    <property type="molecule type" value="Genomic_DNA"/>
</dbReference>
<gene>
    <name evidence="2" type="ORF">JCM19301_3242</name>
    <name evidence="3" type="ORF">JCM19302_45</name>
    <name evidence="4" type="ORF">JCM19538_3345</name>
</gene>